<dbReference type="PROSITE" id="PS50994">
    <property type="entry name" value="INTEGRASE"/>
    <property type="match status" value="1"/>
</dbReference>
<organism evidence="2 3">
    <name type="scientific">Gouania willdenowi</name>
    <name type="common">Blunt-snouted clingfish</name>
    <name type="synonym">Lepadogaster willdenowi</name>
    <dbReference type="NCBI Taxonomy" id="441366"/>
    <lineage>
        <taxon>Eukaryota</taxon>
        <taxon>Metazoa</taxon>
        <taxon>Chordata</taxon>
        <taxon>Craniata</taxon>
        <taxon>Vertebrata</taxon>
        <taxon>Euteleostomi</taxon>
        <taxon>Actinopterygii</taxon>
        <taxon>Neopterygii</taxon>
        <taxon>Teleostei</taxon>
        <taxon>Neoteleostei</taxon>
        <taxon>Acanthomorphata</taxon>
        <taxon>Ovalentaria</taxon>
        <taxon>Blenniimorphae</taxon>
        <taxon>Blenniiformes</taxon>
        <taxon>Gobiesocoidei</taxon>
        <taxon>Gobiesocidae</taxon>
        <taxon>Gobiesocinae</taxon>
        <taxon>Gouania</taxon>
    </lineage>
</organism>
<dbReference type="Ensembl" id="ENSGWIT00000034408.1">
    <property type="protein sequence ID" value="ENSGWIP00000031592.1"/>
    <property type="gene ID" value="ENSGWIG00000016325.1"/>
</dbReference>
<dbReference type="InterPro" id="IPR050951">
    <property type="entry name" value="Retrovirus_Pol_polyprotein"/>
</dbReference>
<dbReference type="InterPro" id="IPR012337">
    <property type="entry name" value="RNaseH-like_sf"/>
</dbReference>
<sequence length="205" mass="23540">MTRTKSMFARHGIPETLITDNGPQFSCREMEHFAKEYCFEHVTSSPRYPQSNGEVERAVRTVKDLLKKASDPYRALLAYRTTALANGYSPAQLLMGRRLRTTLPMLPEALQPCVPDLRQVRHVERERRLRQTEPFNARHRTRNLDKLLPGHSVWITDAKAQGTVTSVHQTPRSYVISGPHGTIRRNRSHLMPIPMSETQTELQLT</sequence>
<keyword evidence="3" id="KW-1185">Reference proteome</keyword>
<dbReference type="FunFam" id="3.30.420.10:FF:000063">
    <property type="entry name" value="Retrovirus-related Pol polyprotein from transposon 297-like Protein"/>
    <property type="match status" value="1"/>
</dbReference>
<feature type="domain" description="Integrase catalytic" evidence="1">
    <location>
        <begin position="1"/>
        <end position="115"/>
    </location>
</feature>
<dbReference type="GO" id="GO:0015074">
    <property type="term" value="P:DNA integration"/>
    <property type="evidence" value="ECO:0007669"/>
    <property type="project" value="InterPro"/>
</dbReference>
<evidence type="ECO:0000313" key="3">
    <source>
        <dbReference type="Proteomes" id="UP000694680"/>
    </source>
</evidence>
<evidence type="ECO:0000259" key="1">
    <source>
        <dbReference type="PROSITE" id="PS50994"/>
    </source>
</evidence>
<reference evidence="2" key="3">
    <citation type="submission" date="2025-09" db="UniProtKB">
        <authorList>
            <consortium name="Ensembl"/>
        </authorList>
    </citation>
    <scope>IDENTIFICATION</scope>
</reference>
<dbReference type="GO" id="GO:0003676">
    <property type="term" value="F:nucleic acid binding"/>
    <property type="evidence" value="ECO:0007669"/>
    <property type="project" value="InterPro"/>
</dbReference>
<dbReference type="AlphaFoldDB" id="A0A8C5GKQ1"/>
<evidence type="ECO:0000313" key="2">
    <source>
        <dbReference type="Ensembl" id="ENSGWIP00000031592.1"/>
    </source>
</evidence>
<name>A0A8C5GKQ1_GOUWI</name>
<protein>
    <recommendedName>
        <fullName evidence="1">Integrase catalytic domain-containing protein</fullName>
    </recommendedName>
</protein>
<accession>A0A8C5GKQ1</accession>
<dbReference type="PANTHER" id="PTHR37984:SF9">
    <property type="entry name" value="INTEGRASE CATALYTIC DOMAIN-CONTAINING PROTEIN"/>
    <property type="match status" value="1"/>
</dbReference>
<dbReference type="InterPro" id="IPR036397">
    <property type="entry name" value="RNaseH_sf"/>
</dbReference>
<reference evidence="2" key="2">
    <citation type="submission" date="2025-08" db="UniProtKB">
        <authorList>
            <consortium name="Ensembl"/>
        </authorList>
    </citation>
    <scope>IDENTIFICATION</scope>
</reference>
<dbReference type="Proteomes" id="UP000694680">
    <property type="component" value="Chromosome 6"/>
</dbReference>
<dbReference type="PANTHER" id="PTHR37984">
    <property type="entry name" value="PROTEIN CBG26694"/>
    <property type="match status" value="1"/>
</dbReference>
<dbReference type="SUPFAM" id="SSF53098">
    <property type="entry name" value="Ribonuclease H-like"/>
    <property type="match status" value="1"/>
</dbReference>
<dbReference type="InterPro" id="IPR001584">
    <property type="entry name" value="Integrase_cat-core"/>
</dbReference>
<proteinExistence type="predicted"/>
<reference evidence="2" key="1">
    <citation type="submission" date="2020-06" db="EMBL/GenBank/DDBJ databases">
        <authorList>
            <consortium name="Wellcome Sanger Institute Data Sharing"/>
        </authorList>
    </citation>
    <scope>NUCLEOTIDE SEQUENCE [LARGE SCALE GENOMIC DNA]</scope>
</reference>
<dbReference type="Gene3D" id="3.30.420.10">
    <property type="entry name" value="Ribonuclease H-like superfamily/Ribonuclease H"/>
    <property type="match status" value="1"/>
</dbReference>